<organism evidence="2 3">
    <name type="scientific">Solihabitans fulvus</name>
    <dbReference type="NCBI Taxonomy" id="1892852"/>
    <lineage>
        <taxon>Bacteria</taxon>
        <taxon>Bacillati</taxon>
        <taxon>Actinomycetota</taxon>
        <taxon>Actinomycetes</taxon>
        <taxon>Pseudonocardiales</taxon>
        <taxon>Pseudonocardiaceae</taxon>
        <taxon>Solihabitans</taxon>
    </lineage>
</organism>
<accession>A0A5B2X694</accession>
<dbReference type="OrthoDB" id="3819922at2"/>
<proteinExistence type="predicted"/>
<comment type="caution">
    <text evidence="2">The sequence shown here is derived from an EMBL/GenBank/DDBJ whole genome shotgun (WGS) entry which is preliminary data.</text>
</comment>
<dbReference type="EMBL" id="VUOB01000041">
    <property type="protein sequence ID" value="KAA2258764.1"/>
    <property type="molecule type" value="Genomic_DNA"/>
</dbReference>
<reference evidence="2 3" key="2">
    <citation type="submission" date="2019-09" db="EMBL/GenBank/DDBJ databases">
        <authorList>
            <person name="Jin C."/>
        </authorList>
    </citation>
    <scope>NUCLEOTIDE SEQUENCE [LARGE SCALE GENOMIC DNA]</scope>
    <source>
        <strain evidence="2 3">AN110305</strain>
    </source>
</reference>
<gene>
    <name evidence="2" type="ORF">F0L68_23325</name>
</gene>
<protein>
    <submittedName>
        <fullName evidence="2">Uncharacterized protein</fullName>
    </submittedName>
</protein>
<sequence>MDGRIVRPAAHRTDRTDAPRGLPRPSTPREHAAPAAHGRDRLSAYRPNDRQALHRARLAGRRRAIDGFVEPTWASVQARRTNFAAWQDDRLVLDSTRALADNPHVALTHLREAGGR</sequence>
<reference evidence="2 3" key="1">
    <citation type="submission" date="2019-09" db="EMBL/GenBank/DDBJ databases">
        <title>Goodfellowia gen. nov., a new genus of the Pseudonocardineae related to Actinoalloteichus, containing Goodfellowia coeruleoviolacea gen. nov., comb. nov. gen. nov., comb. nov.</title>
        <authorList>
            <person name="Labeda D."/>
        </authorList>
    </citation>
    <scope>NUCLEOTIDE SEQUENCE [LARGE SCALE GENOMIC DNA]</scope>
    <source>
        <strain evidence="2 3">AN110305</strain>
    </source>
</reference>
<name>A0A5B2X694_9PSEU</name>
<feature type="region of interest" description="Disordered" evidence="1">
    <location>
        <begin position="1"/>
        <end position="49"/>
    </location>
</feature>
<evidence type="ECO:0000313" key="3">
    <source>
        <dbReference type="Proteomes" id="UP000323454"/>
    </source>
</evidence>
<feature type="compositionally biased region" description="Basic and acidic residues" evidence="1">
    <location>
        <begin position="1"/>
        <end position="18"/>
    </location>
</feature>
<evidence type="ECO:0000256" key="1">
    <source>
        <dbReference type="SAM" id="MobiDB-lite"/>
    </source>
</evidence>
<dbReference type="AlphaFoldDB" id="A0A5B2X694"/>
<keyword evidence="3" id="KW-1185">Reference proteome</keyword>
<feature type="compositionally biased region" description="Basic and acidic residues" evidence="1">
    <location>
        <begin position="27"/>
        <end position="49"/>
    </location>
</feature>
<dbReference type="Proteomes" id="UP000323454">
    <property type="component" value="Unassembled WGS sequence"/>
</dbReference>
<evidence type="ECO:0000313" key="2">
    <source>
        <dbReference type="EMBL" id="KAA2258764.1"/>
    </source>
</evidence>